<feature type="compositionally biased region" description="Low complexity" evidence="2">
    <location>
        <begin position="283"/>
        <end position="298"/>
    </location>
</feature>
<feature type="compositionally biased region" description="Polar residues" evidence="2">
    <location>
        <begin position="316"/>
        <end position="334"/>
    </location>
</feature>
<feature type="region of interest" description="Disordered" evidence="2">
    <location>
        <begin position="248"/>
        <end position="429"/>
    </location>
</feature>
<feature type="compositionally biased region" description="Polar residues" evidence="2">
    <location>
        <begin position="162"/>
        <end position="171"/>
    </location>
</feature>
<feature type="compositionally biased region" description="Low complexity" evidence="2">
    <location>
        <begin position="368"/>
        <end position="377"/>
    </location>
</feature>
<sequence>MDENSGLHYHVSDQARELDLLVQSKRQLMTELQDKEKAIQELGLTHEQRLLDERKSKDDELDELRRIQLRSESDHEDQIQKRDSAMNDLKQEQQSRWQSELRAKDSRIEELQKDKAGFAASLAAVEAELFELRKNKEEFEHLVETLNEKIKQMEEAEKANHPQESSESATPAFSDAKSHQDDADARPSTPSPPQRTVTLEGDHIRGSAEADRPLSGTEPQGTWTSEIDRVRYLRDQTANQLKGIKKVKSDLKQSLKDSEAQLHELEQSIKPKRPPTVLRKRTFPSPQTPTRTPSRGPETPTPSPSRPATAGLLHAHNTSYQHNSLYQPHQLQDNENQERPITASPLRRTQDPWGNVIEAPPASPSPNPRRWSSLPRPHTSKSNRFSTTLGTLGNVDGQGTVDRPKSSLGGHGLRSTTRGEEREKEKKKWSVLRRLLRREGSKGS</sequence>
<accession>A0A6A5VE77</accession>
<feature type="compositionally biased region" description="Basic and acidic residues" evidence="2">
    <location>
        <begin position="417"/>
        <end position="428"/>
    </location>
</feature>
<reference evidence="3" key="1">
    <citation type="journal article" date="2020" name="Stud. Mycol.">
        <title>101 Dothideomycetes genomes: a test case for predicting lifestyles and emergence of pathogens.</title>
        <authorList>
            <person name="Haridas S."/>
            <person name="Albert R."/>
            <person name="Binder M."/>
            <person name="Bloem J."/>
            <person name="Labutti K."/>
            <person name="Salamov A."/>
            <person name="Andreopoulos B."/>
            <person name="Baker S."/>
            <person name="Barry K."/>
            <person name="Bills G."/>
            <person name="Bluhm B."/>
            <person name="Cannon C."/>
            <person name="Castanera R."/>
            <person name="Culley D."/>
            <person name="Daum C."/>
            <person name="Ezra D."/>
            <person name="Gonzalez J."/>
            <person name="Henrissat B."/>
            <person name="Kuo A."/>
            <person name="Liang C."/>
            <person name="Lipzen A."/>
            <person name="Lutzoni F."/>
            <person name="Magnuson J."/>
            <person name="Mondo S."/>
            <person name="Nolan M."/>
            <person name="Ohm R."/>
            <person name="Pangilinan J."/>
            <person name="Park H.-J."/>
            <person name="Ramirez L."/>
            <person name="Alfaro M."/>
            <person name="Sun H."/>
            <person name="Tritt A."/>
            <person name="Yoshinaga Y."/>
            <person name="Zwiers L.-H."/>
            <person name="Turgeon B."/>
            <person name="Goodwin S."/>
            <person name="Spatafora J."/>
            <person name="Crous P."/>
            <person name="Grigoriev I."/>
        </authorList>
    </citation>
    <scope>NUCLEOTIDE SEQUENCE</scope>
    <source>
        <strain evidence="3">CBS 107.79</strain>
    </source>
</reference>
<feature type="compositionally biased region" description="Basic and acidic residues" evidence="2">
    <location>
        <begin position="176"/>
        <end position="185"/>
    </location>
</feature>
<dbReference type="AlphaFoldDB" id="A0A6A5VE77"/>
<keyword evidence="4" id="KW-1185">Reference proteome</keyword>
<proteinExistence type="predicted"/>
<dbReference type="OrthoDB" id="10255522at2759"/>
<dbReference type="EMBL" id="ML976692">
    <property type="protein sequence ID" value="KAF1971547.1"/>
    <property type="molecule type" value="Genomic_DNA"/>
</dbReference>
<feature type="compositionally biased region" description="Basic residues" evidence="2">
    <location>
        <begin position="270"/>
        <end position="282"/>
    </location>
</feature>
<organism evidence="3 4">
    <name type="scientific">Bimuria novae-zelandiae CBS 107.79</name>
    <dbReference type="NCBI Taxonomy" id="1447943"/>
    <lineage>
        <taxon>Eukaryota</taxon>
        <taxon>Fungi</taxon>
        <taxon>Dikarya</taxon>
        <taxon>Ascomycota</taxon>
        <taxon>Pezizomycotina</taxon>
        <taxon>Dothideomycetes</taxon>
        <taxon>Pleosporomycetidae</taxon>
        <taxon>Pleosporales</taxon>
        <taxon>Massarineae</taxon>
        <taxon>Didymosphaeriaceae</taxon>
        <taxon>Bimuria</taxon>
    </lineage>
</organism>
<feature type="compositionally biased region" description="Basic and acidic residues" evidence="2">
    <location>
        <begin position="150"/>
        <end position="161"/>
    </location>
</feature>
<name>A0A6A5VE77_9PLEO</name>
<feature type="compositionally biased region" description="Polar residues" evidence="2">
    <location>
        <begin position="380"/>
        <end position="391"/>
    </location>
</feature>
<evidence type="ECO:0000313" key="3">
    <source>
        <dbReference type="EMBL" id="KAF1971547.1"/>
    </source>
</evidence>
<protein>
    <submittedName>
        <fullName evidence="3">Uncharacterized protein</fullName>
    </submittedName>
</protein>
<dbReference type="Proteomes" id="UP000800036">
    <property type="component" value="Unassembled WGS sequence"/>
</dbReference>
<feature type="region of interest" description="Disordered" evidence="2">
    <location>
        <begin position="150"/>
        <end position="227"/>
    </location>
</feature>
<keyword evidence="1" id="KW-0175">Coiled coil</keyword>
<evidence type="ECO:0000313" key="4">
    <source>
        <dbReference type="Proteomes" id="UP000800036"/>
    </source>
</evidence>
<evidence type="ECO:0000256" key="2">
    <source>
        <dbReference type="SAM" id="MobiDB-lite"/>
    </source>
</evidence>
<evidence type="ECO:0000256" key="1">
    <source>
        <dbReference type="SAM" id="Coils"/>
    </source>
</evidence>
<feature type="coiled-coil region" evidence="1">
    <location>
        <begin position="18"/>
        <end position="67"/>
    </location>
</feature>
<feature type="region of interest" description="Disordered" evidence="2">
    <location>
        <begin position="67"/>
        <end position="102"/>
    </location>
</feature>
<feature type="compositionally biased region" description="Basic and acidic residues" evidence="2">
    <location>
        <begin position="248"/>
        <end position="269"/>
    </location>
</feature>
<gene>
    <name evidence="3" type="ORF">BU23DRAFT_175593</name>
</gene>
<feature type="compositionally biased region" description="Basic and acidic residues" evidence="2">
    <location>
        <begin position="200"/>
        <end position="212"/>
    </location>
</feature>